<evidence type="ECO:0000313" key="2">
    <source>
        <dbReference type="EMBL" id="RNB83018.1"/>
    </source>
</evidence>
<dbReference type="Proteomes" id="UP000269573">
    <property type="component" value="Unassembled WGS sequence"/>
</dbReference>
<feature type="region of interest" description="Disordered" evidence="1">
    <location>
        <begin position="103"/>
        <end position="137"/>
    </location>
</feature>
<keyword evidence="3" id="KW-1185">Reference proteome</keyword>
<accession>A0A3M8D541</accession>
<dbReference type="RefSeq" id="WP_122924959.1">
    <property type="nucleotide sequence ID" value="NZ_RHHU01000011.1"/>
</dbReference>
<dbReference type="InterPro" id="IPR016787">
    <property type="entry name" value="UCP021328"/>
</dbReference>
<feature type="compositionally biased region" description="Basic residues" evidence="1">
    <location>
        <begin position="128"/>
        <end position="137"/>
    </location>
</feature>
<dbReference type="Pfam" id="PF11208">
    <property type="entry name" value="DUF2992"/>
    <property type="match status" value="1"/>
</dbReference>
<dbReference type="AlphaFoldDB" id="A0A3M8D541"/>
<evidence type="ECO:0000256" key="1">
    <source>
        <dbReference type="SAM" id="MobiDB-lite"/>
    </source>
</evidence>
<protein>
    <submittedName>
        <fullName evidence="2">DUF2992 family protein</fullName>
    </submittedName>
</protein>
<sequence>MKLTVFYDGQFWVGVVEQYVQGKVKAGKHLFGAEPKDQEVLEFVWKQLDQLTEGLSQSVESGYGISERRINPKRLARQVSREMEQRGVSSYAQEALRLEYEKRKKEKQVDSRQQKEELKERKRELKVQKAKAKHRGK</sequence>
<evidence type="ECO:0000313" key="3">
    <source>
        <dbReference type="Proteomes" id="UP000269573"/>
    </source>
</evidence>
<reference evidence="2 3" key="1">
    <citation type="submission" date="2018-10" db="EMBL/GenBank/DDBJ databases">
        <title>Phylogenomics of Brevibacillus.</title>
        <authorList>
            <person name="Dunlap C."/>
        </authorList>
    </citation>
    <scope>NUCLEOTIDE SEQUENCE [LARGE SCALE GENOMIC DNA]</scope>
    <source>
        <strain evidence="2 3">JCM 15774</strain>
    </source>
</reference>
<dbReference type="PIRSF" id="PIRSF021328">
    <property type="entry name" value="UCP021328"/>
    <property type="match status" value="1"/>
</dbReference>
<organism evidence="2 3">
    <name type="scientific">Brevibacillus nitrificans</name>
    <dbReference type="NCBI Taxonomy" id="651560"/>
    <lineage>
        <taxon>Bacteria</taxon>
        <taxon>Bacillati</taxon>
        <taxon>Bacillota</taxon>
        <taxon>Bacilli</taxon>
        <taxon>Bacillales</taxon>
        <taxon>Paenibacillaceae</taxon>
        <taxon>Brevibacillus</taxon>
    </lineage>
</organism>
<dbReference type="EMBL" id="RHHU01000011">
    <property type="protein sequence ID" value="RNB83018.1"/>
    <property type="molecule type" value="Genomic_DNA"/>
</dbReference>
<gene>
    <name evidence="2" type="ORF">EDM59_18415</name>
</gene>
<comment type="caution">
    <text evidence="2">The sequence shown here is derived from an EMBL/GenBank/DDBJ whole genome shotgun (WGS) entry which is preliminary data.</text>
</comment>
<name>A0A3M8D541_9BACL</name>
<feature type="compositionally biased region" description="Basic and acidic residues" evidence="1">
    <location>
        <begin position="103"/>
        <end position="127"/>
    </location>
</feature>
<proteinExistence type="predicted"/>